<comment type="subcellular location">
    <subcellularLocation>
        <location evidence="1">Cell inner membrane</location>
        <topology evidence="1">Multi-pass membrane protein</topology>
    </subcellularLocation>
</comment>
<organism evidence="4 5">
    <name type="scientific">Alloalcanivorax xenomutans</name>
    <dbReference type="NCBI Taxonomy" id="1094342"/>
    <lineage>
        <taxon>Bacteria</taxon>
        <taxon>Pseudomonadati</taxon>
        <taxon>Pseudomonadota</taxon>
        <taxon>Gammaproteobacteria</taxon>
        <taxon>Oceanospirillales</taxon>
        <taxon>Alcanivoracaceae</taxon>
        <taxon>Alloalcanivorax</taxon>
    </lineage>
</organism>
<dbReference type="InterPro" id="IPR026037">
    <property type="entry name" value="PgpA"/>
</dbReference>
<proteinExistence type="predicted"/>
<keyword evidence="1" id="KW-0479">Metal-binding</keyword>
<keyword evidence="1" id="KW-0595">Phospholipid degradation</keyword>
<dbReference type="AlphaFoldDB" id="A0A9Q3ZB25"/>
<dbReference type="Proteomes" id="UP001107961">
    <property type="component" value="Unassembled WGS sequence"/>
</dbReference>
<dbReference type="GO" id="GO:0046872">
    <property type="term" value="F:metal ion binding"/>
    <property type="evidence" value="ECO:0007669"/>
    <property type="project" value="UniProtKB-KW"/>
</dbReference>
<dbReference type="SUPFAM" id="SSF101307">
    <property type="entry name" value="YutG-like"/>
    <property type="match status" value="1"/>
</dbReference>
<evidence type="ECO:0000256" key="1">
    <source>
        <dbReference type="PIRNR" id="PIRNR006162"/>
    </source>
</evidence>
<keyword evidence="1" id="KW-0443">Lipid metabolism</keyword>
<dbReference type="PIRSF" id="PIRSF006162">
    <property type="entry name" value="PgpA"/>
    <property type="match status" value="1"/>
</dbReference>
<evidence type="ECO:0000256" key="2">
    <source>
        <dbReference type="SAM" id="Phobius"/>
    </source>
</evidence>
<feature type="transmembrane region" description="Helical" evidence="2">
    <location>
        <begin position="134"/>
        <end position="151"/>
    </location>
</feature>
<dbReference type="InterPro" id="IPR007686">
    <property type="entry name" value="YutG/PgpA"/>
</dbReference>
<comment type="pathway">
    <text evidence="1">Phospholipid metabolism; phosphatidylglycerol biosynthesis; phosphatidylglycerol from CDP-diacylglycerol: step 2/2.</text>
</comment>
<accession>A0A9Q3ZB25</accession>
<keyword evidence="5" id="KW-1185">Reference proteome</keyword>
<comment type="function">
    <text evidence="1">Lipid phosphatase which dephosphorylates phosphatidylglycerophosphate (PGP) to phosphatidylglycerol (PG).</text>
</comment>
<comment type="cofactor">
    <cofactor evidence="1">
        <name>Mg(2+)</name>
        <dbReference type="ChEBI" id="CHEBI:18420"/>
    </cofactor>
</comment>
<keyword evidence="1 2" id="KW-0812">Transmembrane</keyword>
<keyword evidence="1" id="KW-0442">Lipid degradation</keyword>
<dbReference type="EC" id="3.1.3.27" evidence="1"/>
<feature type="domain" description="YutG/PgpA" evidence="3">
    <location>
        <begin position="10"/>
        <end position="147"/>
    </location>
</feature>
<feature type="transmembrane region" description="Helical" evidence="2">
    <location>
        <begin position="45"/>
        <end position="69"/>
    </location>
</feature>
<dbReference type="Pfam" id="PF04608">
    <property type="entry name" value="PgpA"/>
    <property type="match status" value="1"/>
</dbReference>
<gene>
    <name evidence="4" type="ORF">LZG35_01065</name>
</gene>
<keyword evidence="1" id="KW-0997">Cell inner membrane</keyword>
<keyword evidence="1 2" id="KW-0472">Membrane</keyword>
<dbReference type="PANTHER" id="PTHR36305:SF1">
    <property type="entry name" value="PHOSPHATIDYLGLYCEROPHOSPHATASE A"/>
    <property type="match status" value="1"/>
</dbReference>
<dbReference type="CDD" id="cd06971">
    <property type="entry name" value="PgpA"/>
    <property type="match status" value="1"/>
</dbReference>
<comment type="catalytic activity">
    <reaction evidence="1">
        <text>a 1,2-diacyl-sn-glycero-3-phospho-(1'-sn-glycero-3'-phosphate) + H2O = a 1,2-diacyl-sn-glycero-3-phospho-(1'-sn-glycerol) + phosphate</text>
        <dbReference type="Rhea" id="RHEA:33751"/>
        <dbReference type="ChEBI" id="CHEBI:15377"/>
        <dbReference type="ChEBI" id="CHEBI:43474"/>
        <dbReference type="ChEBI" id="CHEBI:60110"/>
        <dbReference type="ChEBI" id="CHEBI:64716"/>
        <dbReference type="EC" id="3.1.3.27"/>
    </reaction>
</comment>
<dbReference type="PANTHER" id="PTHR36305">
    <property type="entry name" value="PHOSPHATIDYLGLYCEROPHOSPHATASE A"/>
    <property type="match status" value="1"/>
</dbReference>
<reference evidence="4" key="1">
    <citation type="submission" date="2022-01" db="EMBL/GenBank/DDBJ databases">
        <authorList>
            <person name="Karlyshev A.V."/>
            <person name="Jaspars M."/>
        </authorList>
    </citation>
    <scope>NUCLEOTIDE SEQUENCE</scope>
    <source>
        <strain evidence="4">AGSA3-2</strain>
    </source>
</reference>
<evidence type="ECO:0000313" key="5">
    <source>
        <dbReference type="Proteomes" id="UP001107961"/>
    </source>
</evidence>
<dbReference type="GO" id="GO:0008962">
    <property type="term" value="F:phosphatidylglycerophosphatase activity"/>
    <property type="evidence" value="ECO:0007669"/>
    <property type="project" value="UniProtKB-EC"/>
</dbReference>
<evidence type="ECO:0000259" key="3">
    <source>
        <dbReference type="Pfam" id="PF04608"/>
    </source>
</evidence>
<dbReference type="EMBL" id="JAJVKT010000001">
    <property type="protein sequence ID" value="MCE7507208.1"/>
    <property type="molecule type" value="Genomic_DNA"/>
</dbReference>
<comment type="caution">
    <text evidence="4">The sequence shown here is derived from an EMBL/GenBank/DDBJ whole genome shotgun (WGS) entry which is preliminary data.</text>
</comment>
<keyword evidence="1" id="KW-0378">Hydrolase</keyword>
<keyword evidence="2" id="KW-1133">Transmembrane helix</keyword>
<protein>
    <recommendedName>
        <fullName evidence="1">Phosphatidylglycerophosphatase A</fullName>
        <ecNumber evidence="1">3.1.3.27</ecNumber>
    </recommendedName>
    <alternativeName>
        <fullName evidence="1">Phosphatidylglycerolphosphate phosphatase A</fullName>
    </alternativeName>
</protein>
<dbReference type="InterPro" id="IPR036681">
    <property type="entry name" value="PgpA-like_sf"/>
</dbReference>
<name>A0A9Q3ZB25_9GAMM</name>
<dbReference type="GO" id="GO:0005886">
    <property type="term" value="C:plasma membrane"/>
    <property type="evidence" value="ECO:0007669"/>
    <property type="project" value="UniProtKB-SubCell"/>
</dbReference>
<keyword evidence="1" id="KW-1208">Phospholipid metabolism</keyword>
<keyword evidence="1" id="KW-0460">Magnesium</keyword>
<feature type="transmembrane region" description="Helical" evidence="2">
    <location>
        <begin position="6"/>
        <end position="33"/>
    </location>
</feature>
<sequence length="158" mass="16922">MTPSSILFLLAIGMGAGLSPWAPGTMGCVLFMLFWWPLAACSRRLYAMVLGGVVVVGIPLCGFATDVIGVEDAPAIVWDELGGLLLALSVVPRHPLWGLLGLASFRFFDVLKVWPVGWVDQNLAGGLGIMLDDLVAGLYALLVLMVARCVWRLRSPSP</sequence>
<evidence type="ECO:0000313" key="4">
    <source>
        <dbReference type="EMBL" id="MCE7507208.1"/>
    </source>
</evidence>
<keyword evidence="1" id="KW-1003">Cell membrane</keyword>
<dbReference type="RefSeq" id="WP_055099753.1">
    <property type="nucleotide sequence ID" value="NZ_CZHF01000035.1"/>
</dbReference>
<dbReference type="GO" id="GO:0009395">
    <property type="term" value="P:phospholipid catabolic process"/>
    <property type="evidence" value="ECO:0007669"/>
    <property type="project" value="UniProtKB-KW"/>
</dbReference>